<sequence>MKRIGSDWTMGPDRHVDNTADLDPCSIRDHWILRSAVDDEDGHWRDRRRTVRAQPASVRERVGVGRVGVFSEG</sequence>
<organism evidence="2 3">
    <name type="scientific">Streptomyces umbrinus</name>
    <dbReference type="NCBI Taxonomy" id="67370"/>
    <lineage>
        <taxon>Bacteria</taxon>
        <taxon>Bacillati</taxon>
        <taxon>Actinomycetota</taxon>
        <taxon>Actinomycetes</taxon>
        <taxon>Kitasatosporales</taxon>
        <taxon>Streptomycetaceae</taxon>
        <taxon>Streptomyces</taxon>
        <taxon>Streptomyces phaeochromogenes group</taxon>
    </lineage>
</organism>
<protein>
    <submittedName>
        <fullName evidence="2">Uncharacterized protein</fullName>
    </submittedName>
</protein>
<evidence type="ECO:0000256" key="1">
    <source>
        <dbReference type="SAM" id="MobiDB-lite"/>
    </source>
</evidence>
<comment type="caution">
    <text evidence="2">The sequence shown here is derived from an EMBL/GenBank/DDBJ whole genome shotgun (WGS) entry which is preliminary data.</text>
</comment>
<dbReference type="Proteomes" id="UP001230328">
    <property type="component" value="Unassembled WGS sequence"/>
</dbReference>
<reference evidence="2 3" key="1">
    <citation type="submission" date="2023-07" db="EMBL/GenBank/DDBJ databases">
        <title>Comparative genomics of wheat-associated soil bacteria to identify genetic determinants of phenazine resistance.</title>
        <authorList>
            <person name="Mouncey N."/>
        </authorList>
    </citation>
    <scope>NUCLEOTIDE SEQUENCE [LARGE SCALE GENOMIC DNA]</scope>
    <source>
        <strain evidence="2 3">V2I4</strain>
    </source>
</reference>
<accession>A0ABU0TAX9</accession>
<gene>
    <name evidence="2" type="ORF">QF035_010334</name>
</gene>
<proteinExistence type="predicted"/>
<feature type="region of interest" description="Disordered" evidence="1">
    <location>
        <begin position="1"/>
        <end position="21"/>
    </location>
</feature>
<keyword evidence="3" id="KW-1185">Reference proteome</keyword>
<evidence type="ECO:0000313" key="2">
    <source>
        <dbReference type="EMBL" id="MDQ1032752.1"/>
    </source>
</evidence>
<dbReference type="EMBL" id="JAUSZI010000002">
    <property type="protein sequence ID" value="MDQ1032752.1"/>
    <property type="molecule type" value="Genomic_DNA"/>
</dbReference>
<evidence type="ECO:0000313" key="3">
    <source>
        <dbReference type="Proteomes" id="UP001230328"/>
    </source>
</evidence>
<name>A0ABU0TAX9_9ACTN</name>